<proteinExistence type="predicted"/>
<accession>A0AAE0X9X4</accession>
<feature type="chain" id="PRO_5042207306" evidence="1">
    <location>
        <begin position="17"/>
        <end position="82"/>
    </location>
</feature>
<organism evidence="2 3">
    <name type="scientific">Podospora appendiculata</name>
    <dbReference type="NCBI Taxonomy" id="314037"/>
    <lineage>
        <taxon>Eukaryota</taxon>
        <taxon>Fungi</taxon>
        <taxon>Dikarya</taxon>
        <taxon>Ascomycota</taxon>
        <taxon>Pezizomycotina</taxon>
        <taxon>Sordariomycetes</taxon>
        <taxon>Sordariomycetidae</taxon>
        <taxon>Sordariales</taxon>
        <taxon>Podosporaceae</taxon>
        <taxon>Podospora</taxon>
    </lineage>
</organism>
<sequence>MKIATVITLFVAVAVAAPAPAPATLEQLQARAKQACGTGKRDAGVITRVLHSALDNLKDKREITEVDVDEISNALYGGWCTP</sequence>
<keyword evidence="3" id="KW-1185">Reference proteome</keyword>
<evidence type="ECO:0000256" key="1">
    <source>
        <dbReference type="SAM" id="SignalP"/>
    </source>
</evidence>
<reference evidence="2" key="1">
    <citation type="journal article" date="2023" name="Mol. Phylogenet. Evol.">
        <title>Genome-scale phylogeny and comparative genomics of the fungal order Sordariales.</title>
        <authorList>
            <person name="Hensen N."/>
            <person name="Bonometti L."/>
            <person name="Westerberg I."/>
            <person name="Brannstrom I.O."/>
            <person name="Guillou S."/>
            <person name="Cros-Aarteil S."/>
            <person name="Calhoun S."/>
            <person name="Haridas S."/>
            <person name="Kuo A."/>
            <person name="Mondo S."/>
            <person name="Pangilinan J."/>
            <person name="Riley R."/>
            <person name="LaButti K."/>
            <person name="Andreopoulos B."/>
            <person name="Lipzen A."/>
            <person name="Chen C."/>
            <person name="Yan M."/>
            <person name="Daum C."/>
            <person name="Ng V."/>
            <person name="Clum A."/>
            <person name="Steindorff A."/>
            <person name="Ohm R.A."/>
            <person name="Martin F."/>
            <person name="Silar P."/>
            <person name="Natvig D.O."/>
            <person name="Lalanne C."/>
            <person name="Gautier V."/>
            <person name="Ament-Velasquez S.L."/>
            <person name="Kruys A."/>
            <person name="Hutchinson M.I."/>
            <person name="Powell A.J."/>
            <person name="Barry K."/>
            <person name="Miller A.N."/>
            <person name="Grigoriev I.V."/>
            <person name="Debuchy R."/>
            <person name="Gladieux P."/>
            <person name="Hiltunen Thoren M."/>
            <person name="Johannesson H."/>
        </authorList>
    </citation>
    <scope>NUCLEOTIDE SEQUENCE</scope>
    <source>
        <strain evidence="2">CBS 314.62</strain>
    </source>
</reference>
<feature type="signal peptide" evidence="1">
    <location>
        <begin position="1"/>
        <end position="16"/>
    </location>
</feature>
<gene>
    <name evidence="2" type="ORF">B0T22DRAFT_162122</name>
</gene>
<reference evidence="2" key="2">
    <citation type="submission" date="2023-06" db="EMBL/GenBank/DDBJ databases">
        <authorList>
            <consortium name="Lawrence Berkeley National Laboratory"/>
            <person name="Haridas S."/>
            <person name="Hensen N."/>
            <person name="Bonometti L."/>
            <person name="Westerberg I."/>
            <person name="Brannstrom I.O."/>
            <person name="Guillou S."/>
            <person name="Cros-Aarteil S."/>
            <person name="Calhoun S."/>
            <person name="Kuo A."/>
            <person name="Mondo S."/>
            <person name="Pangilinan J."/>
            <person name="Riley R."/>
            <person name="Labutti K."/>
            <person name="Andreopoulos B."/>
            <person name="Lipzen A."/>
            <person name="Chen C."/>
            <person name="Yanf M."/>
            <person name="Daum C."/>
            <person name="Ng V."/>
            <person name="Clum A."/>
            <person name="Steindorff A."/>
            <person name="Ohm R."/>
            <person name="Martin F."/>
            <person name="Silar P."/>
            <person name="Natvig D."/>
            <person name="Lalanne C."/>
            <person name="Gautier V."/>
            <person name="Ament-Velasquez S.L."/>
            <person name="Kruys A."/>
            <person name="Hutchinson M.I."/>
            <person name="Powell A.J."/>
            <person name="Barry K."/>
            <person name="Miller A.N."/>
            <person name="Grigoriev I.V."/>
            <person name="Debuchy R."/>
            <person name="Gladieux P."/>
            <person name="Thoren M.H."/>
            <person name="Johannesson H."/>
        </authorList>
    </citation>
    <scope>NUCLEOTIDE SEQUENCE</scope>
    <source>
        <strain evidence="2">CBS 314.62</strain>
    </source>
</reference>
<keyword evidence="1" id="KW-0732">Signal</keyword>
<dbReference type="AlphaFoldDB" id="A0AAE0X9X4"/>
<evidence type="ECO:0000313" key="2">
    <source>
        <dbReference type="EMBL" id="KAK3688794.1"/>
    </source>
</evidence>
<protein>
    <submittedName>
        <fullName evidence="2">Uncharacterized protein</fullName>
    </submittedName>
</protein>
<evidence type="ECO:0000313" key="3">
    <source>
        <dbReference type="Proteomes" id="UP001270362"/>
    </source>
</evidence>
<dbReference type="Proteomes" id="UP001270362">
    <property type="component" value="Unassembled WGS sequence"/>
</dbReference>
<comment type="caution">
    <text evidence="2">The sequence shown here is derived from an EMBL/GenBank/DDBJ whole genome shotgun (WGS) entry which is preliminary data.</text>
</comment>
<dbReference type="EMBL" id="JAULSO010000002">
    <property type="protein sequence ID" value="KAK3688794.1"/>
    <property type="molecule type" value="Genomic_DNA"/>
</dbReference>
<name>A0AAE0X9X4_9PEZI</name>